<comment type="caution">
    <text evidence="2">The sequence shown here is derived from an EMBL/GenBank/DDBJ whole genome shotgun (WGS) entry which is preliminary data.</text>
</comment>
<feature type="chain" id="PRO_5024868784" description="Htaa domain-containing protein" evidence="1">
    <location>
        <begin position="24"/>
        <end position="188"/>
    </location>
</feature>
<dbReference type="AlphaFoldDB" id="A0A5N8VGS9"/>
<name>A0A5N8VGS9_9ACTN</name>
<evidence type="ECO:0000313" key="2">
    <source>
        <dbReference type="EMBL" id="MPY34440.1"/>
    </source>
</evidence>
<dbReference type="Proteomes" id="UP000325849">
    <property type="component" value="Unassembled WGS sequence"/>
</dbReference>
<sequence length="188" mass="19855">MQKYVAAAVVAAALIGGPTMAHAVSQDRTASVTAEPVAWKAAATPRIVAPGEHVVVPGTAEFWLTAEGKHWTTADDPDPQFRSVVDGNIDLGQPGVSMQTEGAGTHYLFSGLYYGGKGTASRVTVHTTAGVAHGKLLELPGKPGWGVWYATIDLSAIGDWNTFDVSRVVVRDTHDKVYAELDMTPKLG</sequence>
<keyword evidence="3" id="KW-1185">Reference proteome</keyword>
<reference evidence="2 3" key="1">
    <citation type="submission" date="2019-07" db="EMBL/GenBank/DDBJ databases">
        <title>New species of Amycolatopsis and Streptomyces.</title>
        <authorList>
            <person name="Duangmal K."/>
            <person name="Teo W.F.A."/>
            <person name="Lipun K."/>
        </authorList>
    </citation>
    <scope>NUCLEOTIDE SEQUENCE [LARGE SCALE GENOMIC DNA]</scope>
    <source>
        <strain evidence="2 3">NBRC 109810</strain>
    </source>
</reference>
<evidence type="ECO:0000256" key="1">
    <source>
        <dbReference type="SAM" id="SignalP"/>
    </source>
</evidence>
<evidence type="ECO:0000313" key="3">
    <source>
        <dbReference type="Proteomes" id="UP000325849"/>
    </source>
</evidence>
<organism evidence="2 3">
    <name type="scientific">Streptomyces adustus</name>
    <dbReference type="NCBI Taxonomy" id="1609272"/>
    <lineage>
        <taxon>Bacteria</taxon>
        <taxon>Bacillati</taxon>
        <taxon>Actinomycetota</taxon>
        <taxon>Actinomycetes</taxon>
        <taxon>Kitasatosporales</taxon>
        <taxon>Streptomycetaceae</taxon>
        <taxon>Streptomyces</taxon>
    </lineage>
</organism>
<gene>
    <name evidence="2" type="ORF">FNH09_25325</name>
</gene>
<accession>A0A5N8VGS9</accession>
<protein>
    <recommendedName>
        <fullName evidence="4">Htaa domain-containing protein</fullName>
    </recommendedName>
</protein>
<feature type="signal peptide" evidence="1">
    <location>
        <begin position="1"/>
        <end position="23"/>
    </location>
</feature>
<evidence type="ECO:0008006" key="4">
    <source>
        <dbReference type="Google" id="ProtNLM"/>
    </source>
</evidence>
<proteinExistence type="predicted"/>
<keyword evidence="1" id="KW-0732">Signal</keyword>
<dbReference type="EMBL" id="VJZD01000113">
    <property type="protein sequence ID" value="MPY34440.1"/>
    <property type="molecule type" value="Genomic_DNA"/>
</dbReference>